<dbReference type="Proteomes" id="UP000622317">
    <property type="component" value="Unassembled WGS sequence"/>
</dbReference>
<proteinExistence type="predicted"/>
<organism evidence="2 3">
    <name type="scientific">Pelagicoccus enzymogenes</name>
    <dbReference type="NCBI Taxonomy" id="2773457"/>
    <lineage>
        <taxon>Bacteria</taxon>
        <taxon>Pseudomonadati</taxon>
        <taxon>Verrucomicrobiota</taxon>
        <taxon>Opitutia</taxon>
        <taxon>Puniceicoccales</taxon>
        <taxon>Pelagicoccaceae</taxon>
        <taxon>Pelagicoccus</taxon>
    </lineage>
</organism>
<reference evidence="2" key="1">
    <citation type="submission" date="2020-09" db="EMBL/GenBank/DDBJ databases">
        <title>Pelagicoccus enzymogenes sp. nov. with an EPS production, isolated from marine sediment.</title>
        <authorList>
            <person name="Feng X."/>
        </authorList>
    </citation>
    <scope>NUCLEOTIDE SEQUENCE</scope>
    <source>
        <strain evidence="2">NFK12</strain>
    </source>
</reference>
<evidence type="ECO:0000313" key="2">
    <source>
        <dbReference type="EMBL" id="MBD5778853.1"/>
    </source>
</evidence>
<dbReference type="RefSeq" id="WP_191615981.1">
    <property type="nucleotide sequence ID" value="NZ_JACYFG010000006.1"/>
</dbReference>
<evidence type="ECO:0000256" key="1">
    <source>
        <dbReference type="SAM" id="Phobius"/>
    </source>
</evidence>
<gene>
    <name evidence="2" type="ORF">IEN85_05070</name>
</gene>
<dbReference type="AlphaFoldDB" id="A0A927F5N0"/>
<feature type="transmembrane region" description="Helical" evidence="1">
    <location>
        <begin position="309"/>
        <end position="329"/>
    </location>
</feature>
<keyword evidence="1" id="KW-0472">Membrane</keyword>
<dbReference type="EMBL" id="JACYFG010000006">
    <property type="protein sequence ID" value="MBD5778853.1"/>
    <property type="molecule type" value="Genomic_DNA"/>
</dbReference>
<keyword evidence="1" id="KW-0812">Transmembrane</keyword>
<keyword evidence="3" id="KW-1185">Reference proteome</keyword>
<name>A0A927F5N0_9BACT</name>
<keyword evidence="1" id="KW-1133">Transmembrane helix</keyword>
<protein>
    <submittedName>
        <fullName evidence="2">Uncharacterized protein</fullName>
    </submittedName>
</protein>
<comment type="caution">
    <text evidence="2">The sequence shown here is derived from an EMBL/GenBank/DDBJ whole genome shotgun (WGS) entry which is preliminary data.</text>
</comment>
<accession>A0A927F5N0</accession>
<sequence>MLCSQGTAQVQLAHIDGEDQGATVSRLYGEVVIGGYLPLRVRLENKTDRPQQWGLRARSSIDDHRSSVIEFSKQFEVGARTAEVFDVLVPTPSIADFEQFRNTGYYYGYSSMQVTGTLVGPEQDLSFSCYSSGNTDIDSILLTNNVVDIVGYGEQVIPFIPQDFFNDGTRYVPPGERLGFQLVQLEANTMQEDWRAYWGFGMILLSTEEWKSLSSLQTQALMNWVRAGGVLVLPDWNWARGNIIPGVSQDDFKSGECHYGLGRIEVGPIVGGYESVNRRVFDEGAFPLSNPRVSGVFGYDLQDRESLGGYYAVLIGFIVLVGPVNLMYFCRGRRRYRLFVTTPLIVLASLSAIALYSLLRDGVGGEGERFELTLFGGDSNQALRVQSQGADLGMIFGRSFEVPDKAHVERFSVPGAAQKRYEVDGSKRSGDWFVSRSKNSLLVAWAEPSREQVRLEVNGNGAGLKVSSRIKGTVTPFVLKDGAGNYWTTESLSLGETKSLTRVDAEKVKDLIERLTQSKARRLYETAIERQLRGSNVFFGELKNDANPALATLKSVAWDDGGHLALGQVVLAGRENQ</sequence>
<evidence type="ECO:0000313" key="3">
    <source>
        <dbReference type="Proteomes" id="UP000622317"/>
    </source>
</evidence>
<feature type="transmembrane region" description="Helical" evidence="1">
    <location>
        <begin position="336"/>
        <end position="359"/>
    </location>
</feature>